<evidence type="ECO:0000313" key="3">
    <source>
        <dbReference type="Proteomes" id="UP000307440"/>
    </source>
</evidence>
<organism evidence="2 3">
    <name type="scientific">Coprinopsis marcescibilis</name>
    <name type="common">Agaric fungus</name>
    <name type="synonym">Psathyrella marcescibilis</name>
    <dbReference type="NCBI Taxonomy" id="230819"/>
    <lineage>
        <taxon>Eukaryota</taxon>
        <taxon>Fungi</taxon>
        <taxon>Dikarya</taxon>
        <taxon>Basidiomycota</taxon>
        <taxon>Agaricomycotina</taxon>
        <taxon>Agaricomycetes</taxon>
        <taxon>Agaricomycetidae</taxon>
        <taxon>Agaricales</taxon>
        <taxon>Agaricineae</taxon>
        <taxon>Psathyrellaceae</taxon>
        <taxon>Coprinopsis</taxon>
    </lineage>
</organism>
<reference evidence="2 3" key="1">
    <citation type="journal article" date="2019" name="Nat. Ecol. Evol.">
        <title>Megaphylogeny resolves global patterns of mushroom evolution.</title>
        <authorList>
            <person name="Varga T."/>
            <person name="Krizsan K."/>
            <person name="Foldi C."/>
            <person name="Dima B."/>
            <person name="Sanchez-Garcia M."/>
            <person name="Sanchez-Ramirez S."/>
            <person name="Szollosi G.J."/>
            <person name="Szarkandi J.G."/>
            <person name="Papp V."/>
            <person name="Albert L."/>
            <person name="Andreopoulos W."/>
            <person name="Angelini C."/>
            <person name="Antonin V."/>
            <person name="Barry K.W."/>
            <person name="Bougher N.L."/>
            <person name="Buchanan P."/>
            <person name="Buyck B."/>
            <person name="Bense V."/>
            <person name="Catcheside P."/>
            <person name="Chovatia M."/>
            <person name="Cooper J."/>
            <person name="Damon W."/>
            <person name="Desjardin D."/>
            <person name="Finy P."/>
            <person name="Geml J."/>
            <person name="Haridas S."/>
            <person name="Hughes K."/>
            <person name="Justo A."/>
            <person name="Karasinski D."/>
            <person name="Kautmanova I."/>
            <person name="Kiss B."/>
            <person name="Kocsube S."/>
            <person name="Kotiranta H."/>
            <person name="LaButti K.M."/>
            <person name="Lechner B.E."/>
            <person name="Liimatainen K."/>
            <person name="Lipzen A."/>
            <person name="Lukacs Z."/>
            <person name="Mihaltcheva S."/>
            <person name="Morgado L.N."/>
            <person name="Niskanen T."/>
            <person name="Noordeloos M.E."/>
            <person name="Ohm R.A."/>
            <person name="Ortiz-Santana B."/>
            <person name="Ovrebo C."/>
            <person name="Racz N."/>
            <person name="Riley R."/>
            <person name="Savchenko A."/>
            <person name="Shiryaev A."/>
            <person name="Soop K."/>
            <person name="Spirin V."/>
            <person name="Szebenyi C."/>
            <person name="Tomsovsky M."/>
            <person name="Tulloss R.E."/>
            <person name="Uehling J."/>
            <person name="Grigoriev I.V."/>
            <person name="Vagvolgyi C."/>
            <person name="Papp T."/>
            <person name="Martin F.M."/>
            <person name="Miettinen O."/>
            <person name="Hibbett D.S."/>
            <person name="Nagy L.G."/>
        </authorList>
    </citation>
    <scope>NUCLEOTIDE SEQUENCE [LARGE SCALE GENOMIC DNA]</scope>
    <source>
        <strain evidence="2 3">CBS 121175</strain>
    </source>
</reference>
<evidence type="ECO:0000259" key="1">
    <source>
        <dbReference type="Pfam" id="PF01172"/>
    </source>
</evidence>
<sequence>MHNMNKVIYKPDPQSTDEFTIIVDQDEYSKWKNGDTSIPLSQVVDCKTFTVFFSGQGAQGILGQASKQQLDTSFGTHDETEVVEHILKHGREQRVSLNTNAADAQFNPTRGRFYDSAGGGRT</sequence>
<evidence type="ECO:0000313" key="2">
    <source>
        <dbReference type="EMBL" id="TFK20358.1"/>
    </source>
</evidence>
<dbReference type="AlphaFoldDB" id="A0A5C3KWQ5"/>
<dbReference type="InterPro" id="IPR036786">
    <property type="entry name" value="Ribosome_mat_SBDS_N_sf"/>
</dbReference>
<dbReference type="SUPFAM" id="SSF89895">
    <property type="entry name" value="FYSH domain"/>
    <property type="match status" value="1"/>
</dbReference>
<dbReference type="Gene3D" id="3.30.1250.10">
    <property type="entry name" value="Ribosome maturation protein SBDS, N-terminal domain"/>
    <property type="match status" value="1"/>
</dbReference>
<feature type="domain" description="Ribosome maturation protein SDO1/SBDS N-terminal" evidence="1">
    <location>
        <begin position="4"/>
        <end position="94"/>
    </location>
</feature>
<dbReference type="Pfam" id="PF01172">
    <property type="entry name" value="SBDS_N"/>
    <property type="match status" value="1"/>
</dbReference>
<dbReference type="OrthoDB" id="2567806at2759"/>
<accession>A0A5C3KWQ5</accession>
<dbReference type="EMBL" id="ML210303">
    <property type="protein sequence ID" value="TFK20358.1"/>
    <property type="molecule type" value="Genomic_DNA"/>
</dbReference>
<dbReference type="InterPro" id="IPR019783">
    <property type="entry name" value="SDO1/SBDS_N"/>
</dbReference>
<protein>
    <submittedName>
        <fullName evidence="2">DUF1960-domain-containing protein</fullName>
    </submittedName>
</protein>
<dbReference type="STRING" id="230819.A0A5C3KWQ5"/>
<dbReference type="Proteomes" id="UP000307440">
    <property type="component" value="Unassembled WGS sequence"/>
</dbReference>
<name>A0A5C3KWQ5_COPMA</name>
<gene>
    <name evidence="2" type="ORF">FA15DRAFT_130158</name>
</gene>
<keyword evidence="3" id="KW-1185">Reference proteome</keyword>
<proteinExistence type="predicted"/>